<dbReference type="OrthoDB" id="38020at2759"/>
<proteinExistence type="predicted"/>
<reference evidence="2" key="1">
    <citation type="submission" date="2020-06" db="EMBL/GenBank/DDBJ databases">
        <authorList>
            <consortium name="Plant Systems Biology data submission"/>
        </authorList>
    </citation>
    <scope>NUCLEOTIDE SEQUENCE</scope>
    <source>
        <strain evidence="2">D6</strain>
    </source>
</reference>
<keyword evidence="1" id="KW-0812">Transmembrane</keyword>
<evidence type="ECO:0000313" key="2">
    <source>
        <dbReference type="EMBL" id="CAB9513062.1"/>
    </source>
</evidence>
<sequence>MDTFLIGQVAFWWAQYSIKPAVIVDKLIEIAVDILVPPRQTNQNSGSAHGWFMSRWNSLDRAAEKTQRELEIRNDLRRWDRDNPEMRHEIIVRTIVSGMVSVIATNVYISFCRRIRGNDSRGGRYH</sequence>
<gene>
    <name evidence="2" type="ORF">SEMRO_569_G168320.1</name>
</gene>
<feature type="transmembrane region" description="Helical" evidence="1">
    <location>
        <begin position="90"/>
        <end position="111"/>
    </location>
</feature>
<evidence type="ECO:0000313" key="3">
    <source>
        <dbReference type="Proteomes" id="UP001153069"/>
    </source>
</evidence>
<name>A0A9N8E211_9STRA</name>
<dbReference type="AlphaFoldDB" id="A0A9N8E211"/>
<organism evidence="2 3">
    <name type="scientific">Seminavis robusta</name>
    <dbReference type="NCBI Taxonomy" id="568900"/>
    <lineage>
        <taxon>Eukaryota</taxon>
        <taxon>Sar</taxon>
        <taxon>Stramenopiles</taxon>
        <taxon>Ochrophyta</taxon>
        <taxon>Bacillariophyta</taxon>
        <taxon>Bacillariophyceae</taxon>
        <taxon>Bacillariophycidae</taxon>
        <taxon>Naviculales</taxon>
        <taxon>Naviculaceae</taxon>
        <taxon>Seminavis</taxon>
    </lineage>
</organism>
<dbReference type="Proteomes" id="UP001153069">
    <property type="component" value="Unassembled WGS sequence"/>
</dbReference>
<accession>A0A9N8E211</accession>
<keyword evidence="3" id="KW-1185">Reference proteome</keyword>
<protein>
    <submittedName>
        <fullName evidence="2">Uncharacterized protein</fullName>
    </submittedName>
</protein>
<comment type="caution">
    <text evidence="2">The sequence shown here is derived from an EMBL/GenBank/DDBJ whole genome shotgun (WGS) entry which is preliminary data.</text>
</comment>
<keyword evidence="1" id="KW-1133">Transmembrane helix</keyword>
<evidence type="ECO:0000256" key="1">
    <source>
        <dbReference type="SAM" id="Phobius"/>
    </source>
</evidence>
<dbReference type="EMBL" id="CAICTM010000568">
    <property type="protein sequence ID" value="CAB9513062.1"/>
    <property type="molecule type" value="Genomic_DNA"/>
</dbReference>
<keyword evidence="1" id="KW-0472">Membrane</keyword>